<sequence length="1008" mass="111698">MTSPPVTIDGIAQDLQDRWSPWFRPLSNFYWVCLNGDRVESCTLDGSSPPNFHRLESGEYAERDWALHARWYVSSKPWEGFIPQPCQEVLSGPHRWAWLGRAEPAHWTEASGTMVRLRPQHVKDVERTCEITEQLLSQVRGLYDHKGIAAPSLADRSWLRSEFALPQLLAPRLWDLRRNVVNVLGFLSWALLLDKTGWQTQPWDPTFVDTVLDMRVLECPKRGVHVKTEGIDMTLLRVWIEHRVPVHYMWDPRATGIWCPVAIGARNCHSYNHLTGEAAPPPKNKAKKFVWNAHTMRVGEAPLPVQTKAAQKTYWISSDGTTVREVTSKRKAKSLAGEYNSKIYKHASGDIRVLCSSYEPEDGESGLGKPVTSAILSRWASQATLRGNDLSLGGGDDDSFYDDIPGTMGAPSPPPAPSAPTLREESNRVTAQFSLGENDSMGADPCHETTGWTAAPTEEESDYMQGIESPEDVPRTEEGDGSSEEVPPSAVPSDVSTSASPAPPHASERKSKQVDNSASLPRDRRKRIRESEDWSSSRRPRYHDVWRPESCETGRRSLSPPRYRMPESRLNRESERSRARQRSSSPPPRELPSRRSPVRLYYDGWSPLHRRELSPAPIRKDPPVSAKMPLVERLLSKCTVFTSTGPVQSTSSGLPVAAEHGSEGVRPPLVERLLTERASLAGESSASSQPALLDRLQNKPEQGGDVGVWIRSRFAASDSFLLASSGLPRGLIPDTVAGSILKSGRLELPPVTAIRCHALLAESPELRPEDLPALCLARGMAYRIWVPLGKLSSLVPKGMSLTRGKPAYLNSTDVIMTARDASEACAEYLQRVTSLLMRPHARRFLTLGGLLWRIALEFGPPGLYQAALAGPSTDVTVYNAGEYLATAGETDDVVSDDEIEILLGALDGPLWRQRLYLWPFPAFVTDSGRWTGEWTEQNESWFTTRLALIRSRSPSAFLSRKAWRSAVKPLSAATLANEGTVNTVAHAIAALRDGSSLLDARLELPPIQ</sequence>
<evidence type="ECO:0000313" key="2">
    <source>
        <dbReference type="Proteomes" id="UP000790377"/>
    </source>
</evidence>
<reference evidence="1" key="1">
    <citation type="journal article" date="2021" name="New Phytol.">
        <title>Evolutionary innovations through gain and loss of genes in the ectomycorrhizal Boletales.</title>
        <authorList>
            <person name="Wu G."/>
            <person name="Miyauchi S."/>
            <person name="Morin E."/>
            <person name="Kuo A."/>
            <person name="Drula E."/>
            <person name="Varga T."/>
            <person name="Kohler A."/>
            <person name="Feng B."/>
            <person name="Cao Y."/>
            <person name="Lipzen A."/>
            <person name="Daum C."/>
            <person name="Hundley H."/>
            <person name="Pangilinan J."/>
            <person name="Johnson J."/>
            <person name="Barry K."/>
            <person name="LaButti K."/>
            <person name="Ng V."/>
            <person name="Ahrendt S."/>
            <person name="Min B."/>
            <person name="Choi I.G."/>
            <person name="Park H."/>
            <person name="Plett J.M."/>
            <person name="Magnuson J."/>
            <person name="Spatafora J.W."/>
            <person name="Nagy L.G."/>
            <person name="Henrissat B."/>
            <person name="Grigoriev I.V."/>
            <person name="Yang Z.L."/>
            <person name="Xu J."/>
            <person name="Martin F.M."/>
        </authorList>
    </citation>
    <scope>NUCLEOTIDE SEQUENCE</scope>
    <source>
        <strain evidence="1">ATCC 28755</strain>
    </source>
</reference>
<organism evidence="1 2">
    <name type="scientific">Hygrophoropsis aurantiaca</name>
    <dbReference type="NCBI Taxonomy" id="72124"/>
    <lineage>
        <taxon>Eukaryota</taxon>
        <taxon>Fungi</taxon>
        <taxon>Dikarya</taxon>
        <taxon>Basidiomycota</taxon>
        <taxon>Agaricomycotina</taxon>
        <taxon>Agaricomycetes</taxon>
        <taxon>Agaricomycetidae</taxon>
        <taxon>Boletales</taxon>
        <taxon>Coniophorineae</taxon>
        <taxon>Hygrophoropsidaceae</taxon>
        <taxon>Hygrophoropsis</taxon>
    </lineage>
</organism>
<comment type="caution">
    <text evidence="1">The sequence shown here is derived from an EMBL/GenBank/DDBJ whole genome shotgun (WGS) entry which is preliminary data.</text>
</comment>
<dbReference type="Proteomes" id="UP000790377">
    <property type="component" value="Unassembled WGS sequence"/>
</dbReference>
<keyword evidence="2" id="KW-1185">Reference proteome</keyword>
<accession>A0ACB8A593</accession>
<proteinExistence type="predicted"/>
<dbReference type="EMBL" id="MU267808">
    <property type="protein sequence ID" value="KAH7908631.1"/>
    <property type="molecule type" value="Genomic_DNA"/>
</dbReference>
<name>A0ACB8A593_9AGAM</name>
<gene>
    <name evidence="1" type="ORF">BJ138DRAFT_1103346</name>
</gene>
<protein>
    <submittedName>
        <fullName evidence="1">Uncharacterized protein</fullName>
    </submittedName>
</protein>
<evidence type="ECO:0000313" key="1">
    <source>
        <dbReference type="EMBL" id="KAH7908631.1"/>
    </source>
</evidence>